<evidence type="ECO:0000313" key="1">
    <source>
        <dbReference type="EMBL" id="PWK61173.1"/>
    </source>
</evidence>
<comment type="caution">
    <text evidence="1">The sequence shown here is derived from an EMBL/GenBank/DDBJ whole genome shotgun (WGS) entry which is preliminary data.</text>
</comment>
<dbReference type="InterPro" id="IPR036412">
    <property type="entry name" value="HAD-like_sf"/>
</dbReference>
<dbReference type="AlphaFoldDB" id="A0A316GNY8"/>
<keyword evidence="2" id="KW-1185">Reference proteome</keyword>
<keyword evidence="1" id="KW-0378">Hydrolase</keyword>
<dbReference type="InterPro" id="IPR023214">
    <property type="entry name" value="HAD_sf"/>
</dbReference>
<dbReference type="SFLD" id="SFLDS00003">
    <property type="entry name" value="Haloacid_Dehalogenase"/>
    <property type="match status" value="1"/>
</dbReference>
<dbReference type="PANTHER" id="PTHR12725">
    <property type="entry name" value="HALOACID DEHALOGENASE-LIKE HYDROLASE"/>
    <property type="match status" value="1"/>
</dbReference>
<organism evidence="1 2">
    <name type="scientific">Roseicyclus mahoneyensis</name>
    <dbReference type="NCBI Taxonomy" id="164332"/>
    <lineage>
        <taxon>Bacteria</taxon>
        <taxon>Pseudomonadati</taxon>
        <taxon>Pseudomonadota</taxon>
        <taxon>Alphaproteobacteria</taxon>
        <taxon>Rhodobacterales</taxon>
        <taxon>Roseobacteraceae</taxon>
        <taxon>Roseicyclus</taxon>
    </lineage>
</organism>
<dbReference type="PANTHER" id="PTHR12725:SF117">
    <property type="entry name" value="HALOACID DEHALOGENASE-LIKE HYDROLASE"/>
    <property type="match status" value="1"/>
</dbReference>
<name>A0A316GNY8_9RHOB</name>
<dbReference type="NCBIfam" id="TIGR01509">
    <property type="entry name" value="HAD-SF-IA-v3"/>
    <property type="match status" value="1"/>
</dbReference>
<dbReference type="Pfam" id="PF00702">
    <property type="entry name" value="Hydrolase"/>
    <property type="match status" value="1"/>
</dbReference>
<dbReference type="EMBL" id="QGGW01000003">
    <property type="protein sequence ID" value="PWK61173.1"/>
    <property type="molecule type" value="Genomic_DNA"/>
</dbReference>
<dbReference type="GO" id="GO:0016787">
    <property type="term" value="F:hydrolase activity"/>
    <property type="evidence" value="ECO:0007669"/>
    <property type="project" value="UniProtKB-KW"/>
</dbReference>
<dbReference type="Gene3D" id="3.40.50.1000">
    <property type="entry name" value="HAD superfamily/HAD-like"/>
    <property type="match status" value="1"/>
</dbReference>
<accession>A0A316GNY8</accession>
<gene>
    <name evidence="1" type="ORF">C7455_103375</name>
</gene>
<dbReference type="RefSeq" id="WP_109667421.1">
    <property type="nucleotide sequence ID" value="NZ_QGGW01000003.1"/>
</dbReference>
<dbReference type="SFLD" id="SFLDG01132">
    <property type="entry name" value="C1.5.3:_5'-Nucleotidase_Like"/>
    <property type="match status" value="1"/>
</dbReference>
<reference evidence="1 2" key="1">
    <citation type="submission" date="2018-05" db="EMBL/GenBank/DDBJ databases">
        <title>Genomic Encyclopedia of Type Strains, Phase IV (KMG-IV): sequencing the most valuable type-strain genomes for metagenomic binning, comparative biology and taxonomic classification.</title>
        <authorList>
            <person name="Goeker M."/>
        </authorList>
    </citation>
    <scope>NUCLEOTIDE SEQUENCE [LARGE SCALE GENOMIC DNA]</scope>
    <source>
        <strain evidence="1 2">DSM 16097</strain>
    </source>
</reference>
<dbReference type="InterPro" id="IPR010237">
    <property type="entry name" value="Pyr-5-nucltdase"/>
</dbReference>
<proteinExistence type="predicted"/>
<evidence type="ECO:0000313" key="2">
    <source>
        <dbReference type="Proteomes" id="UP000245708"/>
    </source>
</evidence>
<dbReference type="OrthoDB" id="9803141at2"/>
<dbReference type="NCBIfam" id="TIGR01993">
    <property type="entry name" value="Pyr-5-nucltdase"/>
    <property type="match status" value="1"/>
</dbReference>
<dbReference type="InterPro" id="IPR006439">
    <property type="entry name" value="HAD-SF_hydro_IA"/>
</dbReference>
<dbReference type="SUPFAM" id="SSF56784">
    <property type="entry name" value="HAD-like"/>
    <property type="match status" value="1"/>
</dbReference>
<dbReference type="CDD" id="cd02604">
    <property type="entry name" value="HAD_5NT"/>
    <property type="match status" value="1"/>
</dbReference>
<dbReference type="Gene3D" id="1.10.150.450">
    <property type="match status" value="1"/>
</dbReference>
<sequence>MTRAPLSPDFAPEFSHVETWVFDLDNTLYPPETRLFDQINTRMTDWVMRVAGVERAAADQLRHRYWRDHGTTLAGLMRYHDIDPAPYLEEVHEIDFSVLSPDPALAAAIAGLPGRKIVYTNGTRPYAERVIAHRGLADLFDAVYGVEHAGLIPKPERAAFEAVFAADGLTHARAAMFEDDPRNLAVPFAMGLRTVLVAPEPEPADFIEHHTDDLAGFLARLV</sequence>
<protein>
    <submittedName>
        <fullName evidence="1">Putative hydrolase of the HAD superfamily</fullName>
    </submittedName>
</protein>
<dbReference type="Proteomes" id="UP000245708">
    <property type="component" value="Unassembled WGS sequence"/>
</dbReference>
<dbReference type="SFLD" id="SFLDG01129">
    <property type="entry name" value="C1.5:_HAD__Beta-PGM__Phosphata"/>
    <property type="match status" value="1"/>
</dbReference>